<dbReference type="CDD" id="cd16495">
    <property type="entry name" value="RING_CH-C4HC3_MARCH"/>
    <property type="match status" value="1"/>
</dbReference>
<keyword evidence="5" id="KW-0472">Membrane</keyword>
<evidence type="ECO:0000256" key="4">
    <source>
        <dbReference type="SAM" id="MobiDB-lite"/>
    </source>
</evidence>
<evidence type="ECO:0000313" key="8">
    <source>
        <dbReference type="RefSeq" id="XP_008791528.1"/>
    </source>
</evidence>
<evidence type="ECO:0000256" key="1">
    <source>
        <dbReference type="ARBA" id="ARBA00022723"/>
    </source>
</evidence>
<dbReference type="OrthoDB" id="435038at2759"/>
<feature type="region of interest" description="Disordered" evidence="4">
    <location>
        <begin position="452"/>
        <end position="481"/>
    </location>
</feature>
<evidence type="ECO:0000256" key="5">
    <source>
        <dbReference type="SAM" id="Phobius"/>
    </source>
</evidence>
<evidence type="ECO:0000256" key="2">
    <source>
        <dbReference type="ARBA" id="ARBA00022771"/>
    </source>
</evidence>
<evidence type="ECO:0000259" key="6">
    <source>
        <dbReference type="PROSITE" id="PS51292"/>
    </source>
</evidence>
<feature type="transmembrane region" description="Helical" evidence="5">
    <location>
        <begin position="390"/>
        <end position="411"/>
    </location>
</feature>
<dbReference type="AlphaFoldDB" id="A0A8B7C4B8"/>
<sequence>MGSREQDDGGMSGVTEDLTSVHQGKRPNLSIEIPPHSMNLVRKNKSPTRGSVSTRVNNLPICSPASAGIQASPCPSSSKARPSIKNLLPGLSFKFRSSASEIEKDDVQGVEASFRGRREKPSVLRSFSFTKIFSPTVRRTSSLPTEPPGVLHDNTFHGANANDSISLAKKDFQRHISRSLSVPLNAKGIKTRSFKRMDSLGGVLRVIPSTPQLVGTSAAMSDVITAIDCEIGDDGEDIPEEEAVCRICMIELCEGSDTLKLECNCKGDLALAHQECAMKWFRIKGNRNCEVCKQEVQNLPVTLLRRRSVETSATRNGNTSNQTTVYRCRVWHDMPILVIVSMLAYFCFLEQMLVVENGTAALAISLPFSCILGLFASLTSSTLVKKRCIWVYAIVQFLLIVFFAHLFNSYFHMQKVISIILATFAGFGVAMSMRSIVVELLRWRRRRLVGSENHRRSQGTLPTTRPVTSTNHPPPTSELDGADIEIPVMSQA</sequence>
<keyword evidence="5" id="KW-0812">Transmembrane</keyword>
<evidence type="ECO:0000313" key="7">
    <source>
        <dbReference type="Proteomes" id="UP000228380"/>
    </source>
</evidence>
<gene>
    <name evidence="8" type="primary">LOC103708403</name>
</gene>
<reference evidence="8" key="2">
    <citation type="submission" date="2025-08" db="UniProtKB">
        <authorList>
            <consortium name="RefSeq"/>
        </authorList>
    </citation>
    <scope>IDENTIFICATION</scope>
    <source>
        <tissue evidence="8">Young leaves</tissue>
    </source>
</reference>
<dbReference type="RefSeq" id="XP_008791528.1">
    <property type="nucleotide sequence ID" value="XM_008793306.3"/>
</dbReference>
<feature type="transmembrane region" description="Helical" evidence="5">
    <location>
        <begin position="417"/>
        <end position="437"/>
    </location>
</feature>
<dbReference type="Proteomes" id="UP000228380">
    <property type="component" value="Chromosome 2"/>
</dbReference>
<proteinExistence type="predicted"/>
<dbReference type="Pfam" id="PF12906">
    <property type="entry name" value="RINGv"/>
    <property type="match status" value="1"/>
</dbReference>
<reference evidence="7" key="1">
    <citation type="journal article" date="2019" name="Nat. Commun.">
        <title>Genome-wide association mapping of date palm fruit traits.</title>
        <authorList>
            <person name="Hazzouri K.M."/>
            <person name="Gros-Balthazard M."/>
            <person name="Flowers J.M."/>
            <person name="Copetti D."/>
            <person name="Lemansour A."/>
            <person name="Lebrun M."/>
            <person name="Masmoudi K."/>
            <person name="Ferrand S."/>
            <person name="Dhar M.I."/>
            <person name="Fresquez Z.A."/>
            <person name="Rosas U."/>
            <person name="Zhang J."/>
            <person name="Talag J."/>
            <person name="Lee S."/>
            <person name="Kudrna D."/>
            <person name="Powell R.F."/>
            <person name="Leitch I.J."/>
            <person name="Krueger R.R."/>
            <person name="Wing R.A."/>
            <person name="Amiri K.M.A."/>
            <person name="Purugganan M.D."/>
        </authorList>
    </citation>
    <scope>NUCLEOTIDE SEQUENCE [LARGE SCALE GENOMIC DNA]</scope>
    <source>
        <strain evidence="7">cv. Khalas</strain>
    </source>
</reference>
<dbReference type="SMART" id="SM00744">
    <property type="entry name" value="RINGv"/>
    <property type="match status" value="1"/>
</dbReference>
<dbReference type="InterPro" id="IPR013083">
    <property type="entry name" value="Znf_RING/FYVE/PHD"/>
</dbReference>
<keyword evidence="5" id="KW-1133">Transmembrane helix</keyword>
<evidence type="ECO:0000256" key="3">
    <source>
        <dbReference type="ARBA" id="ARBA00022833"/>
    </source>
</evidence>
<keyword evidence="2" id="KW-0863">Zinc-finger</keyword>
<dbReference type="Gene3D" id="3.30.40.10">
    <property type="entry name" value="Zinc/RING finger domain, C3HC4 (zinc finger)"/>
    <property type="match status" value="1"/>
</dbReference>
<dbReference type="KEGG" id="pda:103708403"/>
<keyword evidence="3" id="KW-0862">Zinc</keyword>
<protein>
    <submittedName>
        <fullName evidence="8">Uncharacterized protein LOC103708403 isoform X1</fullName>
    </submittedName>
</protein>
<name>A0A8B7C4B8_PHODC</name>
<feature type="transmembrane region" description="Helical" evidence="5">
    <location>
        <begin position="336"/>
        <end position="354"/>
    </location>
</feature>
<feature type="region of interest" description="Disordered" evidence="4">
    <location>
        <begin position="1"/>
        <end position="35"/>
    </location>
</feature>
<organism evidence="7 8">
    <name type="scientific">Phoenix dactylifera</name>
    <name type="common">Date palm</name>
    <dbReference type="NCBI Taxonomy" id="42345"/>
    <lineage>
        <taxon>Eukaryota</taxon>
        <taxon>Viridiplantae</taxon>
        <taxon>Streptophyta</taxon>
        <taxon>Embryophyta</taxon>
        <taxon>Tracheophyta</taxon>
        <taxon>Spermatophyta</taxon>
        <taxon>Magnoliopsida</taxon>
        <taxon>Liliopsida</taxon>
        <taxon>Arecaceae</taxon>
        <taxon>Coryphoideae</taxon>
        <taxon>Phoeniceae</taxon>
        <taxon>Phoenix</taxon>
    </lineage>
</organism>
<dbReference type="InterPro" id="IPR011016">
    <property type="entry name" value="Znf_RING-CH"/>
</dbReference>
<dbReference type="SUPFAM" id="SSF57850">
    <property type="entry name" value="RING/U-box"/>
    <property type="match status" value="1"/>
</dbReference>
<accession>A0A8B7C4B8</accession>
<feature type="transmembrane region" description="Helical" evidence="5">
    <location>
        <begin position="360"/>
        <end position="378"/>
    </location>
</feature>
<keyword evidence="7" id="KW-1185">Reference proteome</keyword>
<dbReference type="PANTHER" id="PTHR46158:SF1">
    <property type="entry name" value="RING_U-BOX SUPERFAMILY PROTEIN"/>
    <property type="match status" value="1"/>
</dbReference>
<feature type="domain" description="RING-CH-type" evidence="6">
    <location>
        <begin position="237"/>
        <end position="299"/>
    </location>
</feature>
<dbReference type="PANTHER" id="PTHR46158">
    <property type="entry name" value="OS02G0165000 PROTEIN"/>
    <property type="match status" value="1"/>
</dbReference>
<dbReference type="GO" id="GO:0008270">
    <property type="term" value="F:zinc ion binding"/>
    <property type="evidence" value="ECO:0007669"/>
    <property type="project" value="UniProtKB-KW"/>
</dbReference>
<keyword evidence="1" id="KW-0479">Metal-binding</keyword>
<dbReference type="PROSITE" id="PS51292">
    <property type="entry name" value="ZF_RING_CH"/>
    <property type="match status" value="1"/>
</dbReference>
<feature type="compositionally biased region" description="Polar residues" evidence="4">
    <location>
        <begin position="458"/>
        <end position="471"/>
    </location>
</feature>
<dbReference type="GeneID" id="103708403"/>